<dbReference type="EMBL" id="JAAXOT010000007">
    <property type="protein sequence ID" value="NKY57667.1"/>
    <property type="molecule type" value="Genomic_DNA"/>
</dbReference>
<name>A0A846YFH4_9NOCA</name>
<evidence type="ECO:0000256" key="1">
    <source>
        <dbReference type="SAM" id="Phobius"/>
    </source>
</evidence>
<gene>
    <name evidence="2" type="ORF">HGA15_16225</name>
</gene>
<organism evidence="2 3">
    <name type="scientific">Nocardia flavorosea</name>
    <dbReference type="NCBI Taxonomy" id="53429"/>
    <lineage>
        <taxon>Bacteria</taxon>
        <taxon>Bacillati</taxon>
        <taxon>Actinomycetota</taxon>
        <taxon>Actinomycetes</taxon>
        <taxon>Mycobacteriales</taxon>
        <taxon>Nocardiaceae</taxon>
        <taxon>Nocardia</taxon>
    </lineage>
</organism>
<comment type="caution">
    <text evidence="2">The sequence shown here is derived from an EMBL/GenBank/DDBJ whole genome shotgun (WGS) entry which is preliminary data.</text>
</comment>
<keyword evidence="1" id="KW-0472">Membrane</keyword>
<evidence type="ECO:0000313" key="3">
    <source>
        <dbReference type="Proteomes" id="UP000570678"/>
    </source>
</evidence>
<feature type="transmembrane region" description="Helical" evidence="1">
    <location>
        <begin position="257"/>
        <end position="278"/>
    </location>
</feature>
<feature type="transmembrane region" description="Helical" evidence="1">
    <location>
        <begin position="203"/>
        <end position="221"/>
    </location>
</feature>
<sequence length="284" mass="31937">MPDNSADQTPPAVRSMIDLIGRQSAHYALRLEELGTVQDNGKPLTERNLLANFHQRVEQVVVEYEKSNVPLRGDALVFEQVHRPNPEDPDILHGPAASIRKLLALEVEFRGPRRLSGTQNMYLAELYEVLGGVLKKSGLPAHAALAYKRATYCFDVAEDVTAQDRCRLARARAKRQATMPRWRRIPGYLSDMLCGYGFKPFQLLAWIAVQLVVFTVVYWILEGTELKGASLADAARICFTNYLNPVGVDGLNAPAQVLLLVESWTGIIFLSVLFALLVRRWFRF</sequence>
<keyword evidence="3" id="KW-1185">Reference proteome</keyword>
<dbReference type="Proteomes" id="UP000570678">
    <property type="component" value="Unassembled WGS sequence"/>
</dbReference>
<dbReference type="RefSeq" id="WP_062975636.1">
    <property type="nucleotide sequence ID" value="NZ_JAAXOT010000007.1"/>
</dbReference>
<dbReference type="AlphaFoldDB" id="A0A846YFH4"/>
<keyword evidence="1" id="KW-0812">Transmembrane</keyword>
<keyword evidence="1" id="KW-1133">Transmembrane helix</keyword>
<reference evidence="2 3" key="1">
    <citation type="submission" date="2020-04" db="EMBL/GenBank/DDBJ databases">
        <title>MicrobeNet Type strains.</title>
        <authorList>
            <person name="Nicholson A.C."/>
        </authorList>
    </citation>
    <scope>NUCLEOTIDE SEQUENCE [LARGE SCALE GENOMIC DNA]</scope>
    <source>
        <strain evidence="2 3">JCM 3332</strain>
    </source>
</reference>
<evidence type="ECO:0000313" key="2">
    <source>
        <dbReference type="EMBL" id="NKY57667.1"/>
    </source>
</evidence>
<proteinExistence type="predicted"/>
<protein>
    <submittedName>
        <fullName evidence="2">Uncharacterized protein</fullName>
    </submittedName>
</protein>
<accession>A0A846YFH4</accession>